<dbReference type="EMBL" id="JAFEJA010000001">
    <property type="protein sequence ID" value="MBM9621430.1"/>
    <property type="molecule type" value="Genomic_DNA"/>
</dbReference>
<dbReference type="RefSeq" id="WP_205375289.1">
    <property type="nucleotide sequence ID" value="NZ_JAFEJA010000001.1"/>
</dbReference>
<dbReference type="Proteomes" id="UP000664109">
    <property type="component" value="Unassembled WGS sequence"/>
</dbReference>
<accession>A0ABS2UVF0</accession>
<reference evidence="2 3" key="1">
    <citation type="journal article" date="2016" name="Arch. Microbiol.">
        <title>Streptomyces zhihengii sp. nov., isolated from rhizospheric soil of Psammosilene tunicoides.</title>
        <authorList>
            <person name="Huang M.J."/>
            <person name="Fei J.J."/>
            <person name="Salam N."/>
            <person name="Kim C.J."/>
            <person name="Hozzein W.N."/>
            <person name="Xiao M."/>
            <person name="Huang H.Q."/>
            <person name="Li W.J."/>
        </authorList>
    </citation>
    <scope>NUCLEOTIDE SEQUENCE [LARGE SCALE GENOMIC DNA]</scope>
    <source>
        <strain evidence="2 3">YIM T102</strain>
    </source>
</reference>
<evidence type="ECO:0000256" key="1">
    <source>
        <dbReference type="SAM" id="MobiDB-lite"/>
    </source>
</evidence>
<name>A0ABS2UVF0_9ACTN</name>
<evidence type="ECO:0008006" key="4">
    <source>
        <dbReference type="Google" id="ProtNLM"/>
    </source>
</evidence>
<gene>
    <name evidence="2" type="ORF">JE024_22345</name>
</gene>
<proteinExistence type="predicted"/>
<evidence type="ECO:0000313" key="2">
    <source>
        <dbReference type="EMBL" id="MBM9621430.1"/>
    </source>
</evidence>
<organism evidence="2 3">
    <name type="scientific">Streptomyces zhihengii</name>
    <dbReference type="NCBI Taxonomy" id="1818004"/>
    <lineage>
        <taxon>Bacteria</taxon>
        <taxon>Bacillati</taxon>
        <taxon>Actinomycetota</taxon>
        <taxon>Actinomycetes</taxon>
        <taxon>Kitasatosporales</taxon>
        <taxon>Streptomycetaceae</taxon>
        <taxon>Streptomyces</taxon>
    </lineage>
</organism>
<keyword evidence="3" id="KW-1185">Reference proteome</keyword>
<feature type="compositionally biased region" description="Pro residues" evidence="1">
    <location>
        <begin position="91"/>
        <end position="108"/>
    </location>
</feature>
<comment type="caution">
    <text evidence="2">The sequence shown here is derived from an EMBL/GenBank/DDBJ whole genome shotgun (WGS) entry which is preliminary data.</text>
</comment>
<sequence length="182" mass="19196">MSPMSRGLVHALAWSLSTGAAVTLSWWGVHTVMAGTAYDRPRALPITAQTATASPAPPQQSSTHRPPPGPSASPSPKPSPSAPDRGSPSPSRTPAPPPSPTPPAPSPAPGNVKGYTVDGGRVVFDIGASSAELVSATPESGWQMQVWKQPSWIRVTFTQEGREVSVFCTWNDHPPMVQFDER</sequence>
<feature type="region of interest" description="Disordered" evidence="1">
    <location>
        <begin position="49"/>
        <end position="116"/>
    </location>
</feature>
<evidence type="ECO:0000313" key="3">
    <source>
        <dbReference type="Proteomes" id="UP000664109"/>
    </source>
</evidence>
<feature type="compositionally biased region" description="Low complexity" evidence="1">
    <location>
        <begin position="49"/>
        <end position="63"/>
    </location>
</feature>
<protein>
    <recommendedName>
        <fullName evidence="4">Secreted protein</fullName>
    </recommendedName>
</protein>
<feature type="compositionally biased region" description="Pro residues" evidence="1">
    <location>
        <begin position="65"/>
        <end position="81"/>
    </location>
</feature>